<reference evidence="6" key="1">
    <citation type="submission" date="2022-08" db="EMBL/GenBank/DDBJ databases">
        <title>Nisaea acidiphila sp. nov., isolated from a marine algal debris and emended description of the genus Nisaea Urios et al. 2008.</title>
        <authorList>
            <person name="Kwon K."/>
        </authorList>
    </citation>
    <scope>NUCLEOTIDE SEQUENCE</scope>
    <source>
        <strain evidence="6">MEBiC11861</strain>
    </source>
</reference>
<protein>
    <recommendedName>
        <fullName evidence="5">Ribosomal RNA large subunit methyltransferase H</fullName>
        <ecNumber evidence="5">2.1.1.177</ecNumber>
    </recommendedName>
    <alternativeName>
        <fullName evidence="5">23S rRNA (pseudouridine1915-N3)-methyltransferase</fullName>
    </alternativeName>
    <alternativeName>
        <fullName evidence="5">23S rRNA m3Psi1915 methyltransferase</fullName>
    </alternativeName>
    <alternativeName>
        <fullName evidence="5">rRNA (pseudouridine-N3-)-methyltransferase RlmH</fullName>
    </alternativeName>
</protein>
<keyword evidence="7" id="KW-1185">Reference proteome</keyword>
<proteinExistence type="inferred from homology"/>
<dbReference type="PANTHER" id="PTHR33603:SF1">
    <property type="entry name" value="RIBOSOMAL RNA LARGE SUBUNIT METHYLTRANSFERASE H"/>
    <property type="match status" value="1"/>
</dbReference>
<accession>A0A9J7AP17</accession>
<evidence type="ECO:0000256" key="3">
    <source>
        <dbReference type="ARBA" id="ARBA00022691"/>
    </source>
</evidence>
<dbReference type="GO" id="GO:0005737">
    <property type="term" value="C:cytoplasm"/>
    <property type="evidence" value="ECO:0007669"/>
    <property type="project" value="UniProtKB-SubCell"/>
</dbReference>
<comment type="similarity">
    <text evidence="4 5">Belongs to the RNA methyltransferase RlmH family.</text>
</comment>
<dbReference type="HAMAP" id="MF_00658">
    <property type="entry name" value="23SrRNA_methyltr_H"/>
    <property type="match status" value="1"/>
</dbReference>
<evidence type="ECO:0000256" key="4">
    <source>
        <dbReference type="ARBA" id="ARBA00038303"/>
    </source>
</evidence>
<evidence type="ECO:0000256" key="2">
    <source>
        <dbReference type="ARBA" id="ARBA00022679"/>
    </source>
</evidence>
<keyword evidence="2 5" id="KW-0808">Transferase</keyword>
<evidence type="ECO:0000256" key="5">
    <source>
        <dbReference type="HAMAP-Rule" id="MF_00658"/>
    </source>
</evidence>
<dbReference type="EMBL" id="CP102480">
    <property type="protein sequence ID" value="UUX48084.1"/>
    <property type="molecule type" value="Genomic_DNA"/>
</dbReference>
<sequence length="152" mass="17163">MKLTLAAVGKARRDVHAELFAHYRARLSWPLDLKEVDIRRKLPPEQLQEEEATQLLAQVPDGAIAVVLDERGKTLSSAEFANRIGAWRDDGVRDIVFLIGGADGHHESCRKRADLLLSLGRATWPHMLVRGMIAEQLYRAQQILAGHPYHRE</sequence>
<feature type="binding site" evidence="5">
    <location>
        <position position="100"/>
    </location>
    <ligand>
        <name>S-adenosyl-L-methionine</name>
        <dbReference type="ChEBI" id="CHEBI:59789"/>
    </ligand>
</feature>
<comment type="caution">
    <text evidence="5">Lacks conserved residue(s) required for the propagation of feature annotation.</text>
</comment>
<dbReference type="EC" id="2.1.1.177" evidence="5"/>
<dbReference type="InterPro" id="IPR029028">
    <property type="entry name" value="Alpha/beta_knot_MTases"/>
</dbReference>
<dbReference type="KEGG" id="naci:NUH88_11705"/>
<name>A0A9J7AP17_9PROT</name>
<keyword evidence="5" id="KW-0963">Cytoplasm</keyword>
<gene>
    <name evidence="5 6" type="primary">rlmH</name>
    <name evidence="6" type="ORF">NUH88_11705</name>
</gene>
<evidence type="ECO:0000313" key="6">
    <source>
        <dbReference type="EMBL" id="UUX48084.1"/>
    </source>
</evidence>
<comment type="subunit">
    <text evidence="5">Homodimer.</text>
</comment>
<dbReference type="GO" id="GO:0070038">
    <property type="term" value="F:rRNA (pseudouridine-N3-)-methyltransferase activity"/>
    <property type="evidence" value="ECO:0007669"/>
    <property type="project" value="UniProtKB-UniRule"/>
</dbReference>
<dbReference type="PIRSF" id="PIRSF004505">
    <property type="entry name" value="MT_bac"/>
    <property type="match status" value="1"/>
</dbReference>
<dbReference type="NCBIfam" id="NF000989">
    <property type="entry name" value="PRK00103.2-3"/>
    <property type="match status" value="1"/>
</dbReference>
<dbReference type="PANTHER" id="PTHR33603">
    <property type="entry name" value="METHYLTRANSFERASE"/>
    <property type="match status" value="1"/>
</dbReference>
<dbReference type="AlphaFoldDB" id="A0A9J7AP17"/>
<comment type="subcellular location">
    <subcellularLocation>
        <location evidence="5">Cytoplasm</location>
    </subcellularLocation>
</comment>
<keyword evidence="5" id="KW-0698">rRNA processing</keyword>
<organism evidence="6 7">
    <name type="scientific">Nisaea acidiphila</name>
    <dbReference type="NCBI Taxonomy" id="1862145"/>
    <lineage>
        <taxon>Bacteria</taxon>
        <taxon>Pseudomonadati</taxon>
        <taxon>Pseudomonadota</taxon>
        <taxon>Alphaproteobacteria</taxon>
        <taxon>Rhodospirillales</taxon>
        <taxon>Thalassobaculaceae</taxon>
        <taxon>Nisaea</taxon>
    </lineage>
</organism>
<evidence type="ECO:0000313" key="7">
    <source>
        <dbReference type="Proteomes" id="UP001060336"/>
    </source>
</evidence>
<dbReference type="Proteomes" id="UP001060336">
    <property type="component" value="Chromosome"/>
</dbReference>
<feature type="binding site" evidence="5">
    <location>
        <position position="68"/>
    </location>
    <ligand>
        <name>S-adenosyl-L-methionine</name>
        <dbReference type="ChEBI" id="CHEBI:59789"/>
    </ligand>
</feature>
<dbReference type="SUPFAM" id="SSF75217">
    <property type="entry name" value="alpha/beta knot"/>
    <property type="match status" value="1"/>
</dbReference>
<dbReference type="Gene3D" id="3.40.1280.10">
    <property type="match status" value="1"/>
</dbReference>
<dbReference type="Pfam" id="PF02590">
    <property type="entry name" value="SPOUT_MTase"/>
    <property type="match status" value="1"/>
</dbReference>
<dbReference type="RefSeq" id="WP_257766592.1">
    <property type="nucleotide sequence ID" value="NZ_CP102480.1"/>
</dbReference>
<keyword evidence="1 5" id="KW-0489">Methyltransferase</keyword>
<comment type="function">
    <text evidence="5">Specifically methylates the pseudouridine at position 1915 (m3Psi1915) in 23S rRNA.</text>
</comment>
<dbReference type="InterPro" id="IPR029026">
    <property type="entry name" value="tRNA_m1G_MTases_N"/>
</dbReference>
<dbReference type="InterPro" id="IPR003742">
    <property type="entry name" value="RlmH-like"/>
</dbReference>
<comment type="catalytic activity">
    <reaction evidence="5">
        <text>pseudouridine(1915) in 23S rRNA + S-adenosyl-L-methionine = N(3)-methylpseudouridine(1915) in 23S rRNA + S-adenosyl-L-homocysteine + H(+)</text>
        <dbReference type="Rhea" id="RHEA:42752"/>
        <dbReference type="Rhea" id="RHEA-COMP:10221"/>
        <dbReference type="Rhea" id="RHEA-COMP:10222"/>
        <dbReference type="ChEBI" id="CHEBI:15378"/>
        <dbReference type="ChEBI" id="CHEBI:57856"/>
        <dbReference type="ChEBI" id="CHEBI:59789"/>
        <dbReference type="ChEBI" id="CHEBI:65314"/>
        <dbReference type="ChEBI" id="CHEBI:74486"/>
        <dbReference type="EC" id="2.1.1.177"/>
    </reaction>
</comment>
<keyword evidence="3 5" id="KW-0949">S-adenosyl-L-methionine</keyword>
<evidence type="ECO:0000256" key="1">
    <source>
        <dbReference type="ARBA" id="ARBA00022603"/>
    </source>
</evidence>
<dbReference type="CDD" id="cd18081">
    <property type="entry name" value="RlmH-like"/>
    <property type="match status" value="1"/>
</dbReference>